<dbReference type="EMBL" id="LSRX01000464">
    <property type="protein sequence ID" value="OLP96529.1"/>
    <property type="molecule type" value="Genomic_DNA"/>
</dbReference>
<name>A0A1Q9DN02_SYMMI</name>
<accession>A0A1Q9DN02</accession>
<evidence type="ECO:0000313" key="2">
    <source>
        <dbReference type="EMBL" id="OLP96529.1"/>
    </source>
</evidence>
<keyword evidence="3" id="KW-1185">Reference proteome</keyword>
<reference evidence="2 3" key="1">
    <citation type="submission" date="2016-02" db="EMBL/GenBank/DDBJ databases">
        <title>Genome analysis of coral dinoflagellate symbionts highlights evolutionary adaptations to a symbiotic lifestyle.</title>
        <authorList>
            <person name="Aranda M."/>
            <person name="Li Y."/>
            <person name="Liew Y.J."/>
            <person name="Baumgarten S."/>
            <person name="Simakov O."/>
            <person name="Wilson M."/>
            <person name="Piel J."/>
            <person name="Ashoor H."/>
            <person name="Bougouffa S."/>
            <person name="Bajic V.B."/>
            <person name="Ryu T."/>
            <person name="Ravasi T."/>
            <person name="Bayer T."/>
            <person name="Micklem G."/>
            <person name="Kim H."/>
            <person name="Bhak J."/>
            <person name="Lajeunesse T.C."/>
            <person name="Voolstra C.R."/>
        </authorList>
    </citation>
    <scope>NUCLEOTIDE SEQUENCE [LARGE SCALE GENOMIC DNA]</scope>
    <source>
        <strain evidence="2 3">CCMP2467</strain>
    </source>
</reference>
<dbReference type="OrthoDB" id="440078at2759"/>
<evidence type="ECO:0000256" key="1">
    <source>
        <dbReference type="SAM" id="MobiDB-lite"/>
    </source>
</evidence>
<protein>
    <submittedName>
        <fullName evidence="2">Uncharacterized protein</fullName>
    </submittedName>
</protein>
<sequence>MRTASENKRQFAEVQTRVVQIRECNGACRALTYLQPAHASAEPERYALMVYELSQLTVFMQSLRNIQQQLVRSFGEEAACNSGIVVRCPGRRHDDLGRSKTGAAADASLSLPAKLQGDRPSLPLTQLRTTEGTEAMVRSALMSGRISSALNLFHELKETDAGSGNVFEEFRVTAGRLAYQLVCNQQLDFLFVAMHMLRNVGENVNRFFKWHSQLRENPGIASAAEMLSRRLAAAAVSRHSFGISRVHQVAHQAAATMHRPTTTVGPPSSALDGRPPAFTNNQNDQNDMCRSGCDCPARTRPSPLRCTSGLQASVSEQLQRGAPRTGPTSALSAGLVSRCSLKSKEDSERNRIAILWMGFADSFREDSCLLDDSSGLELQSLKPLFLDRAPSTLKRHLCGWKLWVSFCLTLDCRAGCPSLCQLLDFLDALSEGSFTDRGRQRKRSAPAWELLLFQLSSLTKVLENPLVLAWKQADKWHRSRVKEALPLPLIVVQRLEAAVLGEPGEDRLLLCAMLAMVWGSLCWSDVQSMALDSVVLDDGVGGDRVCLYTAVPHTSMRSDGETCVDCIFHDLDSDWDSESDASSDPGEQQKDEDVGVPLQKLEQLEAFAGPWILNTVTLVHKALWIAERDWFLDGTVRTSGRAMVSVGAGVKDVVTDLAGDGAAVSSEQSQSLIGASPSPEPAAVAGNPAVCAESATAFRWRLRDGGGVGSDADWGSPREETDVLSALRVGWLRLIHDWHLVPRLLKAVAERSKDAWLSEEEVHILREVLVSFLRSRGLKCSAAVEPGQPLALELGEGLFSLCGDVGQQLPSLLREGIPTGILRAIPPSGMWRETELPERPNLELHTFDTPWGSARDDCRIACELVTEEDVKAGFAVWLDGGLAEAKKQFGDNCAAGGWIAFLMDISKAHKRVKVAPKVAELEDLLQTDLAVKADAVLSGVRKGWKLLECSGHEEKQVVGFVLQLIEARVPVQLVELEQKAIVAAADAFADAREAGLGGWWLFAGSPLEVGQMRWFSFKVQLADLPSWFRPQRQKGQPASLQAIICALEALAQHILLVLPRRDGLVTNAGRGVVRQRCDNLGVVGAAAKGFSMKEASLLPMSLSIWNMILYGPGIATEAADLNPLL</sequence>
<feature type="region of interest" description="Disordered" evidence="1">
    <location>
        <begin position="257"/>
        <end position="285"/>
    </location>
</feature>
<organism evidence="2 3">
    <name type="scientific">Symbiodinium microadriaticum</name>
    <name type="common">Dinoflagellate</name>
    <name type="synonym">Zooxanthella microadriatica</name>
    <dbReference type="NCBI Taxonomy" id="2951"/>
    <lineage>
        <taxon>Eukaryota</taxon>
        <taxon>Sar</taxon>
        <taxon>Alveolata</taxon>
        <taxon>Dinophyceae</taxon>
        <taxon>Suessiales</taxon>
        <taxon>Symbiodiniaceae</taxon>
        <taxon>Symbiodinium</taxon>
    </lineage>
</organism>
<dbReference type="AlphaFoldDB" id="A0A1Q9DN02"/>
<dbReference type="Proteomes" id="UP000186817">
    <property type="component" value="Unassembled WGS sequence"/>
</dbReference>
<proteinExistence type="predicted"/>
<gene>
    <name evidence="2" type="ORF">AK812_SmicGene21213</name>
</gene>
<evidence type="ECO:0000313" key="3">
    <source>
        <dbReference type="Proteomes" id="UP000186817"/>
    </source>
</evidence>
<comment type="caution">
    <text evidence="2">The sequence shown here is derived from an EMBL/GenBank/DDBJ whole genome shotgun (WGS) entry which is preliminary data.</text>
</comment>